<keyword evidence="7" id="KW-1185">Reference proteome</keyword>
<feature type="chain" id="PRO_5035909685" description="Pyrrolo-quinoline quinone repeat domain-containing protein" evidence="4">
    <location>
        <begin position="25"/>
        <end position="547"/>
    </location>
</feature>
<dbReference type="SMART" id="SM00564">
    <property type="entry name" value="PQQ"/>
    <property type="match status" value="7"/>
</dbReference>
<dbReference type="OrthoDB" id="416253at2759"/>
<dbReference type="Gene3D" id="2.140.10.10">
    <property type="entry name" value="Quinoprotein alcohol dehydrogenase-like superfamily"/>
    <property type="match status" value="1"/>
</dbReference>
<organism evidence="6 7">
    <name type="scientific">Ceratopteris richardii</name>
    <name type="common">Triangle waterfern</name>
    <dbReference type="NCBI Taxonomy" id="49495"/>
    <lineage>
        <taxon>Eukaryota</taxon>
        <taxon>Viridiplantae</taxon>
        <taxon>Streptophyta</taxon>
        <taxon>Embryophyta</taxon>
        <taxon>Tracheophyta</taxon>
        <taxon>Polypodiopsida</taxon>
        <taxon>Polypodiidae</taxon>
        <taxon>Polypodiales</taxon>
        <taxon>Pteridineae</taxon>
        <taxon>Pteridaceae</taxon>
        <taxon>Parkerioideae</taxon>
        <taxon>Ceratopteris</taxon>
    </lineage>
</organism>
<comment type="similarity">
    <text evidence="2">Belongs to the bacterial PQQ dehydrogenase family.</text>
</comment>
<dbReference type="PANTHER" id="PTHR32303:SF10">
    <property type="entry name" value="OUTER MEMBRANE PROTEIN ASSEMBLY FACTOR BAMB"/>
    <property type="match status" value="1"/>
</dbReference>
<dbReference type="SUPFAM" id="SSF50998">
    <property type="entry name" value="Quinoprotein alcohol dehydrogenase-like"/>
    <property type="match status" value="1"/>
</dbReference>
<dbReference type="InterPro" id="IPR002372">
    <property type="entry name" value="PQQ_rpt_dom"/>
</dbReference>
<evidence type="ECO:0000313" key="6">
    <source>
        <dbReference type="EMBL" id="KAH7404146.1"/>
    </source>
</evidence>
<accession>A0A8T2T2R7</accession>
<dbReference type="GO" id="GO:0016491">
    <property type="term" value="F:oxidoreductase activity"/>
    <property type="evidence" value="ECO:0007669"/>
    <property type="project" value="UniProtKB-KW"/>
</dbReference>
<dbReference type="PANTHER" id="PTHR32303">
    <property type="entry name" value="QUINOPROTEIN ALCOHOL DEHYDROGENASE (CYTOCHROME C)"/>
    <property type="match status" value="1"/>
</dbReference>
<evidence type="ECO:0000256" key="3">
    <source>
        <dbReference type="ARBA" id="ARBA00023002"/>
    </source>
</evidence>
<dbReference type="AlphaFoldDB" id="A0A8T2T2R7"/>
<name>A0A8T2T2R7_CERRI</name>
<keyword evidence="4" id="KW-0732">Signal</keyword>
<evidence type="ECO:0000313" key="7">
    <source>
        <dbReference type="Proteomes" id="UP000825935"/>
    </source>
</evidence>
<keyword evidence="3" id="KW-0560">Oxidoreductase</keyword>
<dbReference type="InterPro" id="IPR011047">
    <property type="entry name" value="Quinoprotein_ADH-like_sf"/>
</dbReference>
<feature type="domain" description="Pyrrolo-quinoline quinone repeat" evidence="5">
    <location>
        <begin position="445"/>
        <end position="517"/>
    </location>
</feature>
<gene>
    <name evidence="6" type="ORF">KP509_15G012500</name>
</gene>
<reference evidence="6" key="1">
    <citation type="submission" date="2021-08" db="EMBL/GenBank/DDBJ databases">
        <title>WGS assembly of Ceratopteris richardii.</title>
        <authorList>
            <person name="Marchant D.B."/>
            <person name="Chen G."/>
            <person name="Jenkins J."/>
            <person name="Shu S."/>
            <person name="Leebens-Mack J."/>
            <person name="Grimwood J."/>
            <person name="Schmutz J."/>
            <person name="Soltis P."/>
            <person name="Soltis D."/>
            <person name="Chen Z.-H."/>
        </authorList>
    </citation>
    <scope>NUCLEOTIDE SEQUENCE</scope>
    <source>
        <strain evidence="6">Whitten #5841</strain>
        <tissue evidence="6">Leaf</tissue>
    </source>
</reference>
<dbReference type="Proteomes" id="UP000825935">
    <property type="component" value="Chromosome 15"/>
</dbReference>
<comment type="caution">
    <text evidence="6">The sequence shown here is derived from an EMBL/GenBank/DDBJ whole genome shotgun (WGS) entry which is preliminary data.</text>
</comment>
<evidence type="ECO:0000256" key="4">
    <source>
        <dbReference type="SAM" id="SignalP"/>
    </source>
</evidence>
<evidence type="ECO:0000256" key="1">
    <source>
        <dbReference type="ARBA" id="ARBA00001931"/>
    </source>
</evidence>
<dbReference type="Pfam" id="PF13360">
    <property type="entry name" value="PQQ_2"/>
    <property type="match status" value="2"/>
</dbReference>
<feature type="signal peptide" evidence="4">
    <location>
        <begin position="1"/>
        <end position="24"/>
    </location>
</feature>
<dbReference type="InterPro" id="IPR018391">
    <property type="entry name" value="PQQ_b-propeller_rpt"/>
</dbReference>
<protein>
    <recommendedName>
        <fullName evidence="5">Pyrrolo-quinoline quinone repeat domain-containing protein</fullName>
    </recommendedName>
</protein>
<comment type="cofactor">
    <cofactor evidence="1">
        <name>pyrroloquinoline quinone</name>
        <dbReference type="ChEBI" id="CHEBI:58442"/>
    </cofactor>
</comment>
<feature type="domain" description="Pyrrolo-quinoline quinone repeat" evidence="5">
    <location>
        <begin position="85"/>
        <end position="232"/>
    </location>
</feature>
<dbReference type="EMBL" id="CM035420">
    <property type="protein sequence ID" value="KAH7404146.1"/>
    <property type="molecule type" value="Genomic_DNA"/>
</dbReference>
<sequence length="547" mass="58656">MGRGSTYVSVWILLLLCIKYEVHSSWSMNEEGNIHHRSETHAIGRDEINPHDSDSQWENHGNGLLNQRRAKCTRITNRTVADLQLRWAFVTGGDVSATPAIADGVVYFPAWNGMLYALDEHTGALLWSTDLLQLAGGVASNGSRATPTVWKDLLLIGMMGPASVAAINRHDGTVRWMSRLLDTTAFSVITMSGTAYDGFFYVGTSSLEETNTCCAFQGSFSKINITDGSVVWRTRMLPPDSGYFGAAIWGSSPSIDPGKRLVFIATGNNYRVPESVEACEAERSRNSSISKDTCLDAGNHMDSMLALNIDDGSIVWSRNLLAYDAWTSVCQASPTTPNCPDVLGPDYDFGEAPMIIYLDDAHPSHSRRNGKLCIVVAGQKSGFVWALDCDTGSIVWSTAAGPGSALGGAIWGSCSDGKRVYTNIGNVFHSDFILAPSNEVTNASGWVAMDAATGKVLWSKGEPTGGYSLGPLSVSNGVVFVTSLTEGGDIYALDALTGAVLWHNTTGAGIYGGVSISRSCIFVGNGYHKLFQYEGIGVRAFCLPDDG</sequence>
<evidence type="ECO:0000259" key="5">
    <source>
        <dbReference type="Pfam" id="PF13360"/>
    </source>
</evidence>
<proteinExistence type="inferred from homology"/>
<evidence type="ECO:0000256" key="2">
    <source>
        <dbReference type="ARBA" id="ARBA00008156"/>
    </source>
</evidence>